<evidence type="ECO:0000313" key="5">
    <source>
        <dbReference type="Proteomes" id="UP001186944"/>
    </source>
</evidence>
<dbReference type="Pfam" id="PF20720">
    <property type="entry name" value="nSTAND3"/>
    <property type="match status" value="1"/>
</dbReference>
<dbReference type="InterPro" id="IPR049050">
    <property type="entry name" value="nSTAND3"/>
</dbReference>
<name>A0AA89BVC7_PINIB</name>
<organism evidence="4 5">
    <name type="scientific">Pinctada imbricata</name>
    <name type="common">Atlantic pearl-oyster</name>
    <name type="synonym">Pinctada martensii</name>
    <dbReference type="NCBI Taxonomy" id="66713"/>
    <lineage>
        <taxon>Eukaryota</taxon>
        <taxon>Metazoa</taxon>
        <taxon>Spiralia</taxon>
        <taxon>Lophotrochozoa</taxon>
        <taxon>Mollusca</taxon>
        <taxon>Bivalvia</taxon>
        <taxon>Autobranchia</taxon>
        <taxon>Pteriomorphia</taxon>
        <taxon>Pterioida</taxon>
        <taxon>Pterioidea</taxon>
        <taxon>Pteriidae</taxon>
        <taxon>Pinctada</taxon>
    </lineage>
</organism>
<proteinExistence type="predicted"/>
<feature type="coiled-coil region" evidence="1">
    <location>
        <begin position="198"/>
        <end position="225"/>
    </location>
</feature>
<dbReference type="Proteomes" id="UP001186944">
    <property type="component" value="Unassembled WGS sequence"/>
</dbReference>
<evidence type="ECO:0000313" key="4">
    <source>
        <dbReference type="EMBL" id="KAK3097513.1"/>
    </source>
</evidence>
<feature type="domain" description="DZIP3-like HEPN" evidence="2">
    <location>
        <begin position="60"/>
        <end position="198"/>
    </location>
</feature>
<accession>A0AA89BVC7</accession>
<dbReference type="SUPFAM" id="SSF52540">
    <property type="entry name" value="P-loop containing nucleoside triphosphate hydrolases"/>
    <property type="match status" value="1"/>
</dbReference>
<dbReference type="InterPro" id="IPR027417">
    <property type="entry name" value="P-loop_NTPase"/>
</dbReference>
<evidence type="ECO:0000259" key="3">
    <source>
        <dbReference type="Pfam" id="PF20720"/>
    </source>
</evidence>
<gene>
    <name evidence="4" type="ORF">FSP39_010357</name>
</gene>
<evidence type="ECO:0008006" key="6">
    <source>
        <dbReference type="Google" id="ProtNLM"/>
    </source>
</evidence>
<evidence type="ECO:0000256" key="1">
    <source>
        <dbReference type="SAM" id="Coils"/>
    </source>
</evidence>
<evidence type="ECO:0000259" key="2">
    <source>
        <dbReference type="Pfam" id="PF18738"/>
    </source>
</evidence>
<reference evidence="4" key="1">
    <citation type="submission" date="2019-08" db="EMBL/GenBank/DDBJ databases">
        <title>The improved chromosome-level genome for the pearl oyster Pinctada fucata martensii using PacBio sequencing and Hi-C.</title>
        <authorList>
            <person name="Zheng Z."/>
        </authorList>
    </citation>
    <scope>NUCLEOTIDE SEQUENCE</scope>
    <source>
        <strain evidence="4">ZZ-2019</strain>
        <tissue evidence="4">Adductor muscle</tissue>
    </source>
</reference>
<keyword evidence="1" id="KW-0175">Coiled coil</keyword>
<comment type="caution">
    <text evidence="4">The sequence shown here is derived from an EMBL/GenBank/DDBJ whole genome shotgun (WGS) entry which is preliminary data.</text>
</comment>
<dbReference type="AlphaFoldDB" id="A0AA89BVC7"/>
<sequence>MAERMILRMFCCRHFVCASKEVINFCRLSMIIHTLCSDATRDVIKHFLGPTNIDITRQILSKTHHFKYGIRNVKIFPHEKSYFFPPANCTVDIEKADFSLMYKLFRNFDSPMLDAKEKAKWEKTPSDSDQGIVAALERIRNARNAFVAHPSSAKTDDQEFEDICKQLSISLKAIDSGLGTAHFDRIQEMKTIILDDSMVTTQLKLSESNRKLEETQRKLEAFEAVDTRTGNTKTFLSAKFRKEKYCVETEAFRTARQQLEEKKKLWILGKAGAGKTRLAVRLLYHFIVKCRGDIIVRKISKPSEIRNLYNANSEKNTILFVDDAFGKTVVDRNLAEKWCKAFDFINSLCKSGRATVGHLWILYTSRNYILQAASEEEVVLLKSVKDFVLDLSSQEHDLKHTEKHAILDIAH</sequence>
<feature type="domain" description="Novel STAND NTPase 3" evidence="3">
    <location>
        <begin position="247"/>
        <end position="407"/>
    </location>
</feature>
<keyword evidence="5" id="KW-1185">Reference proteome</keyword>
<protein>
    <recommendedName>
        <fullName evidence="6">DZIP3-like HEPN domain-containing protein</fullName>
    </recommendedName>
</protein>
<dbReference type="InterPro" id="IPR041249">
    <property type="entry name" value="HEPN_DZIP3"/>
</dbReference>
<dbReference type="EMBL" id="VSWD01000007">
    <property type="protein sequence ID" value="KAK3097513.1"/>
    <property type="molecule type" value="Genomic_DNA"/>
</dbReference>
<dbReference type="Pfam" id="PF18738">
    <property type="entry name" value="HEPN_DZIP3"/>
    <property type="match status" value="1"/>
</dbReference>